<dbReference type="GO" id="GO:0005886">
    <property type="term" value="C:plasma membrane"/>
    <property type="evidence" value="ECO:0007669"/>
    <property type="project" value="UniProtKB-SubCell"/>
</dbReference>
<dbReference type="RefSeq" id="WP_105733457.1">
    <property type="nucleotide sequence ID" value="NZ_PVBT01000002.1"/>
</dbReference>
<dbReference type="Pfam" id="PF04632">
    <property type="entry name" value="FUSC"/>
    <property type="match status" value="1"/>
</dbReference>
<evidence type="ECO:0000313" key="9">
    <source>
        <dbReference type="Proteomes" id="UP000238563"/>
    </source>
</evidence>
<evidence type="ECO:0000313" key="8">
    <source>
        <dbReference type="EMBL" id="PRD55228.1"/>
    </source>
</evidence>
<dbReference type="InterPro" id="IPR006726">
    <property type="entry name" value="PHBA_efflux_AaeB/fusaric-R"/>
</dbReference>
<protein>
    <submittedName>
        <fullName evidence="8">FUSC family protein</fullName>
    </submittedName>
</protein>
<comment type="caution">
    <text evidence="8">The sequence shown here is derived from an EMBL/GenBank/DDBJ whole genome shotgun (WGS) entry which is preliminary data.</text>
</comment>
<dbReference type="AlphaFoldDB" id="A0A2S9JPR1"/>
<evidence type="ECO:0000256" key="1">
    <source>
        <dbReference type="ARBA" id="ARBA00004651"/>
    </source>
</evidence>
<dbReference type="EMBL" id="PVBT01000002">
    <property type="protein sequence ID" value="PRD55228.1"/>
    <property type="molecule type" value="Genomic_DNA"/>
</dbReference>
<reference evidence="8 9" key="1">
    <citation type="submission" date="2018-02" db="EMBL/GenBank/DDBJ databases">
        <title>The draft genome of Phyllobacterium myrsinacearum DSM5892.</title>
        <authorList>
            <person name="Li L."/>
            <person name="Liu L."/>
            <person name="Zhang X."/>
            <person name="Wang T."/>
        </authorList>
    </citation>
    <scope>NUCLEOTIDE SEQUENCE [LARGE SCALE GENOMIC DNA]</scope>
    <source>
        <strain evidence="8 9">DSM 5892</strain>
    </source>
</reference>
<keyword evidence="2" id="KW-0813">Transport</keyword>
<feature type="transmembrane region" description="Helical" evidence="7">
    <location>
        <begin position="20"/>
        <end position="40"/>
    </location>
</feature>
<feature type="transmembrane region" description="Helical" evidence="7">
    <location>
        <begin position="445"/>
        <end position="462"/>
    </location>
</feature>
<dbReference type="OrthoDB" id="9807111at2"/>
<organism evidence="8 9">
    <name type="scientific">Phyllobacterium myrsinacearum</name>
    <dbReference type="NCBI Taxonomy" id="28101"/>
    <lineage>
        <taxon>Bacteria</taxon>
        <taxon>Pseudomonadati</taxon>
        <taxon>Pseudomonadota</taxon>
        <taxon>Alphaproteobacteria</taxon>
        <taxon>Hyphomicrobiales</taxon>
        <taxon>Phyllobacteriaceae</taxon>
        <taxon>Phyllobacterium</taxon>
    </lineage>
</organism>
<evidence type="ECO:0000256" key="5">
    <source>
        <dbReference type="ARBA" id="ARBA00022989"/>
    </source>
</evidence>
<evidence type="ECO:0000256" key="2">
    <source>
        <dbReference type="ARBA" id="ARBA00022448"/>
    </source>
</evidence>
<evidence type="ECO:0000256" key="4">
    <source>
        <dbReference type="ARBA" id="ARBA00022692"/>
    </source>
</evidence>
<feature type="transmembrane region" description="Helical" evidence="7">
    <location>
        <begin position="93"/>
        <end position="113"/>
    </location>
</feature>
<evidence type="ECO:0000256" key="6">
    <source>
        <dbReference type="ARBA" id="ARBA00023136"/>
    </source>
</evidence>
<comment type="subcellular location">
    <subcellularLocation>
        <location evidence="1">Cell membrane</location>
        <topology evidence="1">Multi-pass membrane protein</topology>
    </subcellularLocation>
</comment>
<accession>A0A2S9JPR1</accession>
<feature type="transmembrane region" description="Helical" evidence="7">
    <location>
        <begin position="120"/>
        <end position="140"/>
    </location>
</feature>
<evidence type="ECO:0000256" key="3">
    <source>
        <dbReference type="ARBA" id="ARBA00022475"/>
    </source>
</evidence>
<dbReference type="PANTHER" id="PTHR30509:SF9">
    <property type="entry name" value="MULTIDRUG RESISTANCE PROTEIN MDTO"/>
    <property type="match status" value="1"/>
</dbReference>
<feature type="transmembrane region" description="Helical" evidence="7">
    <location>
        <begin position="501"/>
        <end position="519"/>
    </location>
</feature>
<feature type="transmembrane region" description="Helical" evidence="7">
    <location>
        <begin position="146"/>
        <end position="167"/>
    </location>
</feature>
<feature type="transmembrane region" description="Helical" evidence="7">
    <location>
        <begin position="391"/>
        <end position="408"/>
    </location>
</feature>
<feature type="transmembrane region" description="Helical" evidence="7">
    <location>
        <begin position="367"/>
        <end position="385"/>
    </location>
</feature>
<keyword evidence="5 7" id="KW-1133">Transmembrane helix</keyword>
<keyword evidence="6 7" id="KW-0472">Membrane</keyword>
<feature type="transmembrane region" description="Helical" evidence="7">
    <location>
        <begin position="469"/>
        <end position="486"/>
    </location>
</feature>
<name>A0A2S9JPR1_9HYPH</name>
<sequence length="696" mass="75283">MFQSIHTIMQHPAWPGRTAWVFALRTNVAALIALTAAFALNLQQPQWAMMTVFIVSQPIAGMVISKGLFRLAGTLTGALAAIAITAATGDMRWLFVAAIALWVALCTYAASMLRNPESYGAALAGYTAVIIALPAFGHPHLLTEFAYARCMEIVLGIVCAGVASRFFQPQLARTALVEGLENCIADLARYTSDAIAGHDAGHLKAAHRKLIADTQALAAMRAHARLEAPSLVTHGRHSRHTVGHLMSCLSIVNILVAHRVSSDGTWSNLRDKLGALLDDMARDFKVDAVDPWLGRLDIIAAEIAELKARPWGDDSIGMMARLTLLGEFLDGLKATLNGLSALRSRSQYMAGSRKAPALPVYRDHSTALVNAVRAVAATALMTAYWMESQHADAAAAAIIVAVVCSLFASMPNPLQTSWGFFKGTLYAVPFAFVLGQLILPSFPGLFWFAVFIVPILVPAALLMADPRHVGPATAFAINFIVFLKPHEAMVFEPQVFMETSLSVLVGILIGLLVFIVVLPKRPQVTVNRMMGALRTDIVRLCLRDRVPSPSAFNSLAYDRINQLMPILRTMREAGEALLDDALSSVTLGAEIIRLRRLLLWGRLEHDIADRISENLALLARMISLQTQDTGAVASYIASARSVAADIPAVPTRPLVLQAAASLRLIAVMIEDHPSLVLGARVRPGRDKKGAFRFGIL</sequence>
<keyword evidence="3" id="KW-1003">Cell membrane</keyword>
<dbReference type="Proteomes" id="UP000238563">
    <property type="component" value="Unassembled WGS sequence"/>
</dbReference>
<evidence type="ECO:0000256" key="7">
    <source>
        <dbReference type="SAM" id="Phobius"/>
    </source>
</evidence>
<gene>
    <name evidence="8" type="ORF">C5750_08625</name>
</gene>
<dbReference type="PANTHER" id="PTHR30509">
    <property type="entry name" value="P-HYDROXYBENZOIC ACID EFFLUX PUMP SUBUNIT-RELATED"/>
    <property type="match status" value="1"/>
</dbReference>
<dbReference type="GO" id="GO:0022857">
    <property type="term" value="F:transmembrane transporter activity"/>
    <property type="evidence" value="ECO:0007669"/>
    <property type="project" value="InterPro"/>
</dbReference>
<proteinExistence type="predicted"/>
<keyword evidence="9" id="KW-1185">Reference proteome</keyword>
<keyword evidence="4 7" id="KW-0812">Transmembrane</keyword>
<feature type="transmembrane region" description="Helical" evidence="7">
    <location>
        <begin position="420"/>
        <end position="439"/>
    </location>
</feature>
<feature type="transmembrane region" description="Helical" evidence="7">
    <location>
        <begin position="71"/>
        <end position="87"/>
    </location>
</feature>